<proteinExistence type="inferred from homology"/>
<dbReference type="Proteomes" id="UP000002318">
    <property type="component" value="Chromosome"/>
</dbReference>
<dbReference type="Pfam" id="PF10369">
    <property type="entry name" value="ALS_ss_C"/>
    <property type="match status" value="1"/>
</dbReference>
<dbReference type="Gene3D" id="3.30.70.1150">
    <property type="entry name" value="ACT-like. Chain A, domain 2"/>
    <property type="match status" value="1"/>
</dbReference>
<evidence type="ECO:0000256" key="5">
    <source>
        <dbReference type="ARBA" id="ARBA00022605"/>
    </source>
</evidence>
<dbReference type="NCBIfam" id="NF008864">
    <property type="entry name" value="PRK11895.1"/>
    <property type="match status" value="1"/>
</dbReference>
<dbReference type="Gene3D" id="3.30.70.260">
    <property type="match status" value="1"/>
</dbReference>
<dbReference type="InterPro" id="IPR004789">
    <property type="entry name" value="Acetalactate_synth_ssu"/>
</dbReference>
<dbReference type="STRING" id="573413.Spirs_1605"/>
<accession>E1R5W7</accession>
<dbReference type="EMBL" id="CP002116">
    <property type="protein sequence ID" value="ADK80732.1"/>
    <property type="molecule type" value="Genomic_DNA"/>
</dbReference>
<comment type="pathway">
    <text evidence="2 8">Amino-acid biosynthesis; L-valine biosynthesis; L-valine from pyruvate: step 1/4.</text>
</comment>
<evidence type="ECO:0000313" key="11">
    <source>
        <dbReference type="Proteomes" id="UP000002318"/>
    </source>
</evidence>
<dbReference type="SUPFAM" id="SSF55021">
    <property type="entry name" value="ACT-like"/>
    <property type="match status" value="2"/>
</dbReference>
<name>E1R5W7_SEDSS</name>
<dbReference type="KEGG" id="ssm:Spirs_1605"/>
<evidence type="ECO:0000256" key="7">
    <source>
        <dbReference type="ARBA" id="ARBA00048670"/>
    </source>
</evidence>
<evidence type="ECO:0000256" key="3">
    <source>
        <dbReference type="ARBA" id="ARBA00006341"/>
    </source>
</evidence>
<dbReference type="GO" id="GO:0009099">
    <property type="term" value="P:L-valine biosynthetic process"/>
    <property type="evidence" value="ECO:0007669"/>
    <property type="project" value="UniProtKB-UniRule"/>
</dbReference>
<dbReference type="UniPathway" id="UPA00049">
    <property type="reaction ID" value="UER00059"/>
</dbReference>
<comment type="subunit">
    <text evidence="4 8">Dimer of large and small chains.</text>
</comment>
<comment type="catalytic activity">
    <reaction evidence="7 8">
        <text>2 pyruvate + H(+) = (2S)-2-acetolactate + CO2</text>
        <dbReference type="Rhea" id="RHEA:25249"/>
        <dbReference type="ChEBI" id="CHEBI:15361"/>
        <dbReference type="ChEBI" id="CHEBI:15378"/>
        <dbReference type="ChEBI" id="CHEBI:16526"/>
        <dbReference type="ChEBI" id="CHEBI:58476"/>
        <dbReference type="EC" id="2.2.1.6"/>
    </reaction>
</comment>
<dbReference type="GO" id="GO:0003984">
    <property type="term" value="F:acetolactate synthase activity"/>
    <property type="evidence" value="ECO:0007669"/>
    <property type="project" value="UniProtKB-UniRule"/>
</dbReference>
<dbReference type="eggNOG" id="COG0440">
    <property type="taxonomic scope" value="Bacteria"/>
</dbReference>
<dbReference type="HOGENOM" id="CLU_055003_1_3_12"/>
<dbReference type="NCBIfam" id="TIGR00119">
    <property type="entry name" value="acolac_sm"/>
    <property type="match status" value="1"/>
</dbReference>
<organism evidence="10 11">
    <name type="scientific">Sediminispirochaeta smaragdinae (strain DSM 11293 / JCM 15392 / SEBR 4228)</name>
    <name type="common">Spirochaeta smaragdinae</name>
    <dbReference type="NCBI Taxonomy" id="573413"/>
    <lineage>
        <taxon>Bacteria</taxon>
        <taxon>Pseudomonadati</taxon>
        <taxon>Spirochaetota</taxon>
        <taxon>Spirochaetia</taxon>
        <taxon>Spirochaetales</taxon>
        <taxon>Spirochaetaceae</taxon>
        <taxon>Sediminispirochaeta</taxon>
    </lineage>
</organism>
<evidence type="ECO:0000313" key="10">
    <source>
        <dbReference type="EMBL" id="ADK80732.1"/>
    </source>
</evidence>
<dbReference type="RefSeq" id="WP_013254196.1">
    <property type="nucleotide sequence ID" value="NC_014364.1"/>
</dbReference>
<dbReference type="UniPathway" id="UPA00047">
    <property type="reaction ID" value="UER00055"/>
</dbReference>
<dbReference type="EC" id="2.2.1.6" evidence="8"/>
<evidence type="ECO:0000256" key="2">
    <source>
        <dbReference type="ARBA" id="ARBA00005025"/>
    </source>
</evidence>
<comment type="function">
    <text evidence="8">Catalyzes the conversion of 2 pyruvate molecules into acetolactate in the first common step of the biosynthetic pathway of the branched-amino acids such as leucine, isoleucine, and valine.</text>
</comment>
<evidence type="ECO:0000259" key="9">
    <source>
        <dbReference type="PROSITE" id="PS51671"/>
    </source>
</evidence>
<gene>
    <name evidence="10" type="ordered locus">Spirs_1605</name>
</gene>
<dbReference type="GO" id="GO:1990610">
    <property type="term" value="F:acetolactate synthase regulator activity"/>
    <property type="evidence" value="ECO:0007669"/>
    <property type="project" value="UniProtKB-UniRule"/>
</dbReference>
<keyword evidence="11" id="KW-1185">Reference proteome</keyword>
<keyword evidence="8" id="KW-0808">Transferase</keyword>
<protein>
    <recommendedName>
        <fullName evidence="8">Acetolactate synthase small subunit</fullName>
        <shortName evidence="8">AHAS</shortName>
        <shortName evidence="8">ALS</shortName>
        <ecNumber evidence="8">2.2.1.6</ecNumber>
    </recommendedName>
    <alternativeName>
        <fullName evidence="8">Acetohydroxy-acid synthase small subunit</fullName>
    </alternativeName>
</protein>
<dbReference type="InterPro" id="IPR002912">
    <property type="entry name" value="ACT_dom"/>
</dbReference>
<dbReference type="FunFam" id="3.30.70.260:FF:000001">
    <property type="entry name" value="Acetolactate synthase, small subunit"/>
    <property type="match status" value="1"/>
</dbReference>
<dbReference type="InterPro" id="IPR039557">
    <property type="entry name" value="AHAS_ACT"/>
</dbReference>
<sequence>MREEEYTDHTISVLVNNHPGVLSKLTSLITRRGFNIESIAAGPTKDPDMFRLTIIVKGDDQSVEQIQKQLYKIVDTVKVSPIDPRNKVEREIGLIKLRATNGSRNEVLQMVNVFKGQVIDSGPGGFVVEIVGSSEKVDSFIGLFPPQQVVEVARTGIVAMNRWEKKQTR</sequence>
<dbReference type="AlphaFoldDB" id="E1R5W7"/>
<dbReference type="InterPro" id="IPR054480">
    <property type="entry name" value="AHAS_small-like_ACT"/>
</dbReference>
<dbReference type="Pfam" id="PF22629">
    <property type="entry name" value="ACT_AHAS_ss"/>
    <property type="match status" value="1"/>
</dbReference>
<dbReference type="InterPro" id="IPR019455">
    <property type="entry name" value="Acetolactate_synth_ssu_C"/>
</dbReference>
<dbReference type="InterPro" id="IPR045865">
    <property type="entry name" value="ACT-like_dom_sf"/>
</dbReference>
<evidence type="ECO:0000256" key="1">
    <source>
        <dbReference type="ARBA" id="ARBA00004974"/>
    </source>
</evidence>
<dbReference type="GO" id="GO:0009097">
    <property type="term" value="P:isoleucine biosynthetic process"/>
    <property type="evidence" value="ECO:0007669"/>
    <property type="project" value="UniProtKB-UniRule"/>
</dbReference>
<reference evidence="10 11" key="1">
    <citation type="journal article" date="2010" name="Stand. Genomic Sci.">
        <title>Complete genome sequence of Spirochaeta smaragdinae type strain (SEBR 4228).</title>
        <authorList>
            <person name="Mavromatis K."/>
            <person name="Yasawong M."/>
            <person name="Chertkov O."/>
            <person name="Lapidus A."/>
            <person name="Lucas S."/>
            <person name="Nolan M."/>
            <person name="Del Rio T.G."/>
            <person name="Tice H."/>
            <person name="Cheng J.F."/>
            <person name="Pitluck S."/>
            <person name="Liolios K."/>
            <person name="Ivanova N."/>
            <person name="Tapia R."/>
            <person name="Han C."/>
            <person name="Bruce D."/>
            <person name="Goodwin L."/>
            <person name="Pati A."/>
            <person name="Chen A."/>
            <person name="Palaniappan K."/>
            <person name="Land M."/>
            <person name="Hauser L."/>
            <person name="Chang Y.J."/>
            <person name="Jeffries C.D."/>
            <person name="Detter J.C."/>
            <person name="Rohde M."/>
            <person name="Brambilla E."/>
            <person name="Spring S."/>
            <person name="Goker M."/>
            <person name="Sikorski J."/>
            <person name="Woyke T."/>
            <person name="Bristow J."/>
            <person name="Eisen J.A."/>
            <person name="Markowitz V."/>
            <person name="Hugenholtz P."/>
            <person name="Klenk H.P."/>
            <person name="Kyrpides N.C."/>
        </authorList>
    </citation>
    <scope>NUCLEOTIDE SEQUENCE [LARGE SCALE GENOMIC DNA]</scope>
    <source>
        <strain evidence="11">DSM 11293 / JCM 15392 / SEBR 4228</strain>
    </source>
</reference>
<dbReference type="GO" id="GO:0005829">
    <property type="term" value="C:cytosol"/>
    <property type="evidence" value="ECO:0007669"/>
    <property type="project" value="TreeGrafter"/>
</dbReference>
<evidence type="ECO:0000256" key="8">
    <source>
        <dbReference type="RuleBase" id="RU368092"/>
    </source>
</evidence>
<evidence type="ECO:0000256" key="6">
    <source>
        <dbReference type="ARBA" id="ARBA00023304"/>
    </source>
</evidence>
<keyword evidence="6 8" id="KW-0100">Branched-chain amino acid biosynthesis</keyword>
<dbReference type="InterPro" id="IPR027271">
    <property type="entry name" value="Acetolactate_synth/TF_NikR_C"/>
</dbReference>
<comment type="pathway">
    <text evidence="1 8">Amino-acid biosynthesis; L-isoleucine biosynthesis; L-isoleucine from 2-oxobutanoate: step 1/4.</text>
</comment>
<dbReference type="CDD" id="cd04878">
    <property type="entry name" value="ACT_AHAS"/>
    <property type="match status" value="1"/>
</dbReference>
<dbReference type="PANTHER" id="PTHR30239:SF0">
    <property type="entry name" value="ACETOLACTATE SYNTHASE SMALL SUBUNIT 1, CHLOROPLASTIC"/>
    <property type="match status" value="1"/>
</dbReference>
<dbReference type="PANTHER" id="PTHR30239">
    <property type="entry name" value="ACETOLACTATE SYNTHASE SMALL SUBUNIT"/>
    <property type="match status" value="1"/>
</dbReference>
<dbReference type="OrthoDB" id="9787365at2"/>
<keyword evidence="5 8" id="KW-0028">Amino-acid biosynthesis</keyword>
<comment type="similarity">
    <text evidence="3 8">Belongs to the acetolactate synthase small subunit family.</text>
</comment>
<dbReference type="PROSITE" id="PS51671">
    <property type="entry name" value="ACT"/>
    <property type="match status" value="1"/>
</dbReference>
<evidence type="ECO:0000256" key="4">
    <source>
        <dbReference type="ARBA" id="ARBA00011744"/>
    </source>
</evidence>
<feature type="domain" description="ACT" evidence="9">
    <location>
        <begin position="10"/>
        <end position="84"/>
    </location>
</feature>